<dbReference type="GO" id="GO:0060326">
    <property type="term" value="P:cell chemotaxis"/>
    <property type="evidence" value="ECO:0007669"/>
    <property type="project" value="TreeGrafter"/>
</dbReference>
<dbReference type="PANTHER" id="PTHR10489">
    <property type="entry name" value="CELL ADHESION MOLECULE"/>
    <property type="match status" value="1"/>
</dbReference>
<keyword evidence="8 18" id="KW-0472">Membrane</keyword>
<keyword evidence="6 18" id="KW-1133">Transmembrane helix</keyword>
<feature type="domain" description="G-protein coupled receptors family 1 profile" evidence="19">
    <location>
        <begin position="55"/>
        <end position="310"/>
    </location>
</feature>
<comment type="function">
    <text evidence="15">Receptor for bradykinin. It is associated with G proteins that activate a phosphatidylinositol-calcium second messenger system.</text>
</comment>
<evidence type="ECO:0000256" key="15">
    <source>
        <dbReference type="ARBA" id="ARBA00025423"/>
    </source>
</evidence>
<keyword evidence="21" id="KW-1185">Reference proteome</keyword>
<dbReference type="GO" id="GO:0004947">
    <property type="term" value="F:bradykinin receptor activity"/>
    <property type="evidence" value="ECO:0007669"/>
    <property type="project" value="InterPro"/>
</dbReference>
<comment type="caution">
    <text evidence="20">The sequence shown here is derived from an EMBL/GenBank/DDBJ whole genome shotgun (WGS) entry which is preliminary data.</text>
</comment>
<dbReference type="GO" id="GO:0016493">
    <property type="term" value="F:C-C chemokine receptor activity"/>
    <property type="evidence" value="ECO:0007669"/>
    <property type="project" value="TreeGrafter"/>
</dbReference>
<keyword evidence="14" id="KW-0449">Lipoprotein</keyword>
<evidence type="ECO:0000256" key="4">
    <source>
        <dbReference type="ARBA" id="ARBA00022553"/>
    </source>
</evidence>
<dbReference type="PRINTS" id="PR00237">
    <property type="entry name" value="GPCRRHODOPSN"/>
</dbReference>
<dbReference type="PANTHER" id="PTHR10489:SF957">
    <property type="entry name" value="B2 BRADYKININ RECEPTOR"/>
    <property type="match status" value="1"/>
</dbReference>
<keyword evidence="3" id="KW-1003">Cell membrane</keyword>
<dbReference type="GO" id="GO:0006955">
    <property type="term" value="P:immune response"/>
    <property type="evidence" value="ECO:0007669"/>
    <property type="project" value="TreeGrafter"/>
</dbReference>
<evidence type="ECO:0000256" key="16">
    <source>
        <dbReference type="ARBA" id="ARBA00025954"/>
    </source>
</evidence>
<feature type="transmembrane region" description="Helical" evidence="18">
    <location>
        <begin position="154"/>
        <end position="176"/>
    </location>
</feature>
<evidence type="ECO:0000256" key="7">
    <source>
        <dbReference type="ARBA" id="ARBA00023040"/>
    </source>
</evidence>
<evidence type="ECO:0000256" key="1">
    <source>
        <dbReference type="ARBA" id="ARBA00004651"/>
    </source>
</evidence>
<feature type="transmembrane region" description="Helical" evidence="18">
    <location>
        <begin position="249"/>
        <end position="274"/>
    </location>
</feature>
<evidence type="ECO:0000256" key="13">
    <source>
        <dbReference type="ARBA" id="ARBA00023224"/>
    </source>
</evidence>
<protein>
    <recommendedName>
        <fullName evidence="2">B2 bradykinin receptor</fullName>
    </recommendedName>
</protein>
<evidence type="ECO:0000256" key="11">
    <source>
        <dbReference type="ARBA" id="ARBA00023170"/>
    </source>
</evidence>
<feature type="transmembrane region" description="Helical" evidence="18">
    <location>
        <begin position="294"/>
        <end position="313"/>
    </location>
</feature>
<evidence type="ECO:0000313" key="20">
    <source>
        <dbReference type="EMBL" id="KAA8582070.1"/>
    </source>
</evidence>
<comment type="subunit">
    <text evidence="16">Forms a complex with PECAM1 and GNAQ. Interacts with PECAM1.</text>
</comment>
<dbReference type="Pfam" id="PF00001">
    <property type="entry name" value="7tm_1"/>
    <property type="match status" value="1"/>
</dbReference>
<dbReference type="PRINTS" id="PR00425">
    <property type="entry name" value="BRADYKININR"/>
</dbReference>
<evidence type="ECO:0000313" key="21">
    <source>
        <dbReference type="Proteomes" id="UP000327493"/>
    </source>
</evidence>
<evidence type="ECO:0000256" key="10">
    <source>
        <dbReference type="ARBA" id="ARBA00023157"/>
    </source>
</evidence>
<comment type="similarity">
    <text evidence="17">Belongs to the G-protein coupled receptor 1 family.</text>
</comment>
<gene>
    <name evidence="20" type="ORF">FQN60_008810</name>
</gene>
<dbReference type="GO" id="GO:0019722">
    <property type="term" value="P:calcium-mediated signaling"/>
    <property type="evidence" value="ECO:0007669"/>
    <property type="project" value="TreeGrafter"/>
</dbReference>
<dbReference type="Gene3D" id="1.20.1070.10">
    <property type="entry name" value="Rhodopsin 7-helix transmembrane proteins"/>
    <property type="match status" value="1"/>
</dbReference>
<evidence type="ECO:0000256" key="6">
    <source>
        <dbReference type="ARBA" id="ARBA00022989"/>
    </source>
</evidence>
<keyword evidence="13 17" id="KW-0807">Transducer</keyword>
<evidence type="ECO:0000256" key="12">
    <source>
        <dbReference type="ARBA" id="ARBA00023180"/>
    </source>
</evidence>
<organism evidence="20 21">
    <name type="scientific">Etheostoma spectabile</name>
    <name type="common">orangethroat darter</name>
    <dbReference type="NCBI Taxonomy" id="54343"/>
    <lineage>
        <taxon>Eukaryota</taxon>
        <taxon>Metazoa</taxon>
        <taxon>Chordata</taxon>
        <taxon>Craniata</taxon>
        <taxon>Vertebrata</taxon>
        <taxon>Euteleostomi</taxon>
        <taxon>Actinopterygii</taxon>
        <taxon>Neopterygii</taxon>
        <taxon>Teleostei</taxon>
        <taxon>Neoteleostei</taxon>
        <taxon>Acanthomorphata</taxon>
        <taxon>Eupercaria</taxon>
        <taxon>Perciformes</taxon>
        <taxon>Percoidei</taxon>
        <taxon>Percidae</taxon>
        <taxon>Etheostomatinae</taxon>
        <taxon>Etheostoma</taxon>
    </lineage>
</organism>
<dbReference type="InterPro" id="IPR050119">
    <property type="entry name" value="CCR1-9-like"/>
</dbReference>
<evidence type="ECO:0000256" key="3">
    <source>
        <dbReference type="ARBA" id="ARBA00022475"/>
    </source>
</evidence>
<dbReference type="GO" id="GO:0019957">
    <property type="term" value="F:C-C chemokine binding"/>
    <property type="evidence" value="ECO:0007669"/>
    <property type="project" value="TreeGrafter"/>
</dbReference>
<keyword evidence="5 17" id="KW-0812">Transmembrane</keyword>
<dbReference type="Proteomes" id="UP000327493">
    <property type="component" value="Chromosome 20"/>
</dbReference>
<dbReference type="GO" id="GO:0007204">
    <property type="term" value="P:positive regulation of cytosolic calcium ion concentration"/>
    <property type="evidence" value="ECO:0007669"/>
    <property type="project" value="TreeGrafter"/>
</dbReference>
<keyword evidence="11 17" id="KW-0675">Receptor</keyword>
<evidence type="ECO:0000259" key="19">
    <source>
        <dbReference type="PROSITE" id="PS50262"/>
    </source>
</evidence>
<sequence>MDILPTSNSANFSTVSTLGDQSNTTNKCPPAEFKDWHSSVVPACMLLTSVLGIVMNLFVLMVFCFHKKACTVAEIYLSNLAAADLFLMVCLPLWAANAINRYDWPFAHHLCSLFPLPINMNAYCSIYFLVLISIDRYIALVHPLSHKGISRPKFAKLGCLLVWGFGLLLSIPTLVYRKVAYFSRYNKSLCFLNYSVKEQLLFDGIQNTFGFIIPICMISYCTLIIIHSLNNRLIERSKSQKMEQKATTLVLVVLLVFVICWVPHHVVLILTTLIKAGVLRECSIIANVQICSTVFMNLAFFNSVLNPILYVVVGKNFRKKVRGLFKQWSIDRTMTIRNTSTVLSRFRSVKPTFTTEENTI</sequence>
<feature type="transmembrane region" description="Helical" evidence="18">
    <location>
        <begin position="116"/>
        <end position="134"/>
    </location>
</feature>
<keyword evidence="10" id="KW-1015">Disulfide bond</keyword>
<feature type="transmembrane region" description="Helical" evidence="18">
    <location>
        <begin position="40"/>
        <end position="63"/>
    </location>
</feature>
<keyword evidence="7 17" id="KW-0297">G-protein coupled receptor</keyword>
<feature type="transmembrane region" description="Helical" evidence="18">
    <location>
        <begin position="75"/>
        <end position="96"/>
    </location>
</feature>
<dbReference type="PROSITE" id="PS00237">
    <property type="entry name" value="G_PROTEIN_RECEP_F1_1"/>
    <property type="match status" value="1"/>
</dbReference>
<name>A0A5J5CNV2_9PERO</name>
<evidence type="ECO:0000256" key="2">
    <source>
        <dbReference type="ARBA" id="ARBA00013512"/>
    </source>
</evidence>
<dbReference type="GO" id="GO:0042310">
    <property type="term" value="P:vasoconstriction"/>
    <property type="evidence" value="ECO:0007669"/>
    <property type="project" value="InterPro"/>
</dbReference>
<keyword evidence="12" id="KW-0325">Glycoprotein</keyword>
<dbReference type="PROSITE" id="PS50262">
    <property type="entry name" value="G_PROTEIN_RECEP_F1_2"/>
    <property type="match status" value="1"/>
</dbReference>
<evidence type="ECO:0000256" key="9">
    <source>
        <dbReference type="ARBA" id="ARBA00023139"/>
    </source>
</evidence>
<keyword evidence="4" id="KW-0597">Phosphoprotein</keyword>
<reference evidence="20 21" key="1">
    <citation type="submission" date="2019-08" db="EMBL/GenBank/DDBJ databases">
        <title>A chromosome-level genome assembly, high-density linkage maps, and genome scans reveal the genomic architecture of hybrid incompatibilities underlying speciation via character displacement in darters (Percidae: Etheostominae).</title>
        <authorList>
            <person name="Moran R.L."/>
            <person name="Catchen J.M."/>
            <person name="Fuller R.C."/>
        </authorList>
    </citation>
    <scope>NUCLEOTIDE SEQUENCE [LARGE SCALE GENOMIC DNA]</scope>
    <source>
        <strain evidence="20">EspeVRDwgs_2016</strain>
        <tissue evidence="20">Muscle</tissue>
    </source>
</reference>
<dbReference type="AlphaFoldDB" id="A0A5J5CNV2"/>
<comment type="subcellular location">
    <subcellularLocation>
        <location evidence="1">Cell membrane</location>
        <topology evidence="1">Multi-pass membrane protein</topology>
    </subcellularLocation>
</comment>
<evidence type="ECO:0000256" key="5">
    <source>
        <dbReference type="ARBA" id="ARBA00022692"/>
    </source>
</evidence>
<evidence type="ECO:0000256" key="8">
    <source>
        <dbReference type="ARBA" id="ARBA00023136"/>
    </source>
</evidence>
<keyword evidence="9" id="KW-0564">Palmitate</keyword>
<evidence type="ECO:0000256" key="17">
    <source>
        <dbReference type="RuleBase" id="RU000688"/>
    </source>
</evidence>
<accession>A0A5J5CNV2</accession>
<dbReference type="PRINTS" id="PR00994">
    <property type="entry name" value="BRADYKINNB2R"/>
</dbReference>
<dbReference type="GO" id="GO:0009897">
    <property type="term" value="C:external side of plasma membrane"/>
    <property type="evidence" value="ECO:0007669"/>
    <property type="project" value="TreeGrafter"/>
</dbReference>
<dbReference type="InterPro" id="IPR017452">
    <property type="entry name" value="GPCR_Rhodpsn_7TM"/>
</dbReference>
<evidence type="ECO:0000256" key="14">
    <source>
        <dbReference type="ARBA" id="ARBA00023288"/>
    </source>
</evidence>
<evidence type="ECO:0000256" key="18">
    <source>
        <dbReference type="SAM" id="Phobius"/>
    </source>
</evidence>
<feature type="transmembrane region" description="Helical" evidence="18">
    <location>
        <begin position="209"/>
        <end position="229"/>
    </location>
</feature>
<dbReference type="GO" id="GO:0006939">
    <property type="term" value="P:smooth muscle contraction"/>
    <property type="evidence" value="ECO:0007669"/>
    <property type="project" value="InterPro"/>
</dbReference>
<proteinExistence type="inferred from homology"/>
<dbReference type="InterPro" id="IPR000496">
    <property type="entry name" value="Brdyknn_rcpt"/>
</dbReference>
<dbReference type="SUPFAM" id="SSF81321">
    <property type="entry name" value="Family A G protein-coupled receptor-like"/>
    <property type="match status" value="1"/>
</dbReference>
<dbReference type="EMBL" id="VOFY01000020">
    <property type="protein sequence ID" value="KAA8582070.1"/>
    <property type="molecule type" value="Genomic_DNA"/>
</dbReference>
<dbReference type="InterPro" id="IPR000276">
    <property type="entry name" value="GPCR_Rhodpsn"/>
</dbReference>
<dbReference type="InterPro" id="IPR001504">
    <property type="entry name" value="Brdyknn_2_rcpt"/>
</dbReference>
<dbReference type="OrthoDB" id="6076970at2759"/>